<gene>
    <name evidence="1" type="ORF">LCGC14_2246910</name>
</gene>
<reference evidence="1" key="1">
    <citation type="journal article" date="2015" name="Nature">
        <title>Complex archaea that bridge the gap between prokaryotes and eukaryotes.</title>
        <authorList>
            <person name="Spang A."/>
            <person name="Saw J.H."/>
            <person name="Jorgensen S.L."/>
            <person name="Zaremba-Niedzwiedzka K."/>
            <person name="Martijn J."/>
            <person name="Lind A.E."/>
            <person name="van Eijk R."/>
            <person name="Schleper C."/>
            <person name="Guy L."/>
            <person name="Ettema T.J."/>
        </authorList>
    </citation>
    <scope>NUCLEOTIDE SEQUENCE</scope>
</reference>
<proteinExistence type="predicted"/>
<accession>A0A0F9FGD7</accession>
<comment type="caution">
    <text evidence="1">The sequence shown here is derived from an EMBL/GenBank/DDBJ whole genome shotgun (WGS) entry which is preliminary data.</text>
</comment>
<evidence type="ECO:0000313" key="1">
    <source>
        <dbReference type="EMBL" id="KKL56290.1"/>
    </source>
</evidence>
<feature type="non-terminal residue" evidence="1">
    <location>
        <position position="50"/>
    </location>
</feature>
<protein>
    <submittedName>
        <fullName evidence="1">Uncharacterized protein</fullName>
    </submittedName>
</protein>
<dbReference type="AlphaFoldDB" id="A0A0F9FGD7"/>
<organism evidence="1">
    <name type="scientific">marine sediment metagenome</name>
    <dbReference type="NCBI Taxonomy" id="412755"/>
    <lineage>
        <taxon>unclassified sequences</taxon>
        <taxon>metagenomes</taxon>
        <taxon>ecological metagenomes</taxon>
    </lineage>
</organism>
<name>A0A0F9FGD7_9ZZZZ</name>
<dbReference type="EMBL" id="LAZR01030547">
    <property type="protein sequence ID" value="KKL56290.1"/>
    <property type="molecule type" value="Genomic_DNA"/>
</dbReference>
<sequence>MKIILALLFTLALMVPSAPAFAQMDAPEYAADGTAMVGRTVVGARMWTGR</sequence>